<evidence type="ECO:0000256" key="4">
    <source>
        <dbReference type="ARBA" id="ARBA00022692"/>
    </source>
</evidence>
<proteinExistence type="inferred from homology"/>
<dbReference type="Gene3D" id="1.10.3730.20">
    <property type="match status" value="1"/>
</dbReference>
<dbReference type="InterPro" id="IPR037185">
    <property type="entry name" value="EmrE-like"/>
</dbReference>
<comment type="subcellular location">
    <subcellularLocation>
        <location evidence="1 7">Cell membrane</location>
        <topology evidence="1 7">Multi-pass membrane protein</topology>
    </subcellularLocation>
</comment>
<dbReference type="RefSeq" id="WP_123166260.1">
    <property type="nucleotide sequence ID" value="NZ_RIAX01000012.1"/>
</dbReference>
<evidence type="ECO:0000256" key="7">
    <source>
        <dbReference type="RuleBase" id="RU003942"/>
    </source>
</evidence>
<evidence type="ECO:0000256" key="8">
    <source>
        <dbReference type="SAM" id="Phobius"/>
    </source>
</evidence>
<dbReference type="AlphaFoldDB" id="A0A3M8P5I8"/>
<keyword evidence="10" id="KW-1185">Reference proteome</keyword>
<evidence type="ECO:0000313" key="10">
    <source>
        <dbReference type="Proteomes" id="UP000275473"/>
    </source>
</evidence>
<comment type="caution">
    <text evidence="9">The sequence shown here is derived from an EMBL/GenBank/DDBJ whole genome shotgun (WGS) entry which is preliminary data.</text>
</comment>
<evidence type="ECO:0000256" key="6">
    <source>
        <dbReference type="ARBA" id="ARBA00023136"/>
    </source>
</evidence>
<evidence type="ECO:0000256" key="2">
    <source>
        <dbReference type="ARBA" id="ARBA00022448"/>
    </source>
</evidence>
<keyword evidence="3" id="KW-1003">Cell membrane</keyword>
<evidence type="ECO:0000313" key="9">
    <source>
        <dbReference type="EMBL" id="RNF38560.1"/>
    </source>
</evidence>
<comment type="similarity">
    <text evidence="7">Belongs to the drug/metabolite transporter (DMT) superfamily. Small multidrug resistance (SMR) (TC 2.A.7.1) family.</text>
</comment>
<dbReference type="EMBL" id="RIAX01000012">
    <property type="protein sequence ID" value="RNF38560.1"/>
    <property type="molecule type" value="Genomic_DNA"/>
</dbReference>
<evidence type="ECO:0000256" key="3">
    <source>
        <dbReference type="ARBA" id="ARBA00022475"/>
    </source>
</evidence>
<dbReference type="InterPro" id="IPR000390">
    <property type="entry name" value="Small_drug/metabolite_transptr"/>
</dbReference>
<evidence type="ECO:0000256" key="1">
    <source>
        <dbReference type="ARBA" id="ARBA00004651"/>
    </source>
</evidence>
<dbReference type="PANTHER" id="PTHR30561:SF0">
    <property type="entry name" value="GUANIDINIUM EXPORTER"/>
    <property type="match status" value="1"/>
</dbReference>
<dbReference type="OrthoDB" id="21828at2"/>
<dbReference type="GO" id="GO:0022857">
    <property type="term" value="F:transmembrane transporter activity"/>
    <property type="evidence" value="ECO:0007669"/>
    <property type="project" value="InterPro"/>
</dbReference>
<organism evidence="9 10">
    <name type="scientific">Planococcus salinus</name>
    <dbReference type="NCBI Taxonomy" id="1848460"/>
    <lineage>
        <taxon>Bacteria</taxon>
        <taxon>Bacillati</taxon>
        <taxon>Bacillota</taxon>
        <taxon>Bacilli</taxon>
        <taxon>Bacillales</taxon>
        <taxon>Caryophanaceae</taxon>
        <taxon>Planococcus</taxon>
    </lineage>
</organism>
<feature type="transmembrane region" description="Helical" evidence="8">
    <location>
        <begin position="84"/>
        <end position="103"/>
    </location>
</feature>
<protein>
    <submittedName>
        <fullName evidence="9">QacE family quaternary ammonium compound efflux SMR transporter</fullName>
    </submittedName>
</protein>
<name>A0A3M8P5I8_9BACL</name>
<dbReference type="InterPro" id="IPR045324">
    <property type="entry name" value="Small_multidrug_res"/>
</dbReference>
<gene>
    <name evidence="9" type="ORF">EEX84_13950</name>
</gene>
<dbReference type="PANTHER" id="PTHR30561">
    <property type="entry name" value="SMR FAMILY PROTON-DEPENDENT DRUG EFFLUX TRANSPORTER SUGE"/>
    <property type="match status" value="1"/>
</dbReference>
<keyword evidence="2" id="KW-0813">Transport</keyword>
<dbReference type="GO" id="GO:0005886">
    <property type="term" value="C:plasma membrane"/>
    <property type="evidence" value="ECO:0007669"/>
    <property type="project" value="UniProtKB-SubCell"/>
</dbReference>
<keyword evidence="6 8" id="KW-0472">Membrane</keyword>
<keyword evidence="5 8" id="KW-1133">Transmembrane helix</keyword>
<dbReference type="Proteomes" id="UP000275473">
    <property type="component" value="Unassembled WGS sequence"/>
</dbReference>
<keyword evidence="4 7" id="KW-0812">Transmembrane</keyword>
<dbReference type="Pfam" id="PF00893">
    <property type="entry name" value="Multi_Drug_Res"/>
    <property type="match status" value="1"/>
</dbReference>
<reference evidence="9 10" key="1">
    <citation type="journal article" date="2018" name="Int. J. Syst. Evol. Microbiol.">
        <title>Planococcus salinus sp. nov., a moderately halophilic bacterium isolated from a saline-alkali soil.</title>
        <authorList>
            <person name="Gan L."/>
        </authorList>
    </citation>
    <scope>NUCLEOTIDE SEQUENCE [LARGE SCALE GENOMIC DNA]</scope>
    <source>
        <strain evidence="9 10">LCB217</strain>
    </source>
</reference>
<accession>A0A3M8P5I8</accession>
<dbReference type="FunFam" id="1.10.3730.20:FF:000001">
    <property type="entry name" value="Quaternary ammonium compound resistance transporter SugE"/>
    <property type="match status" value="1"/>
</dbReference>
<sequence>MAWIYLLVAGLTEIIWAIGLKLAEGFTNFGPSILTVFFIVVTFLLFAKAMVEIPIGTAYAVFTGIGAAGTAILGIILFDENASIEKIAFLCLLIIGIVGLKITDGKESLEKESDV</sequence>
<evidence type="ECO:0000256" key="5">
    <source>
        <dbReference type="ARBA" id="ARBA00022989"/>
    </source>
</evidence>
<dbReference type="SUPFAM" id="SSF103481">
    <property type="entry name" value="Multidrug resistance efflux transporter EmrE"/>
    <property type="match status" value="1"/>
</dbReference>
<feature type="transmembrane region" description="Helical" evidence="8">
    <location>
        <begin position="58"/>
        <end position="78"/>
    </location>
</feature>
<feature type="transmembrane region" description="Helical" evidence="8">
    <location>
        <begin position="33"/>
        <end position="51"/>
    </location>
</feature>